<sequence length="145" mass="15889">MLKDKSIPVWVFVIAAVVLVIVSVASTLIIAKQYRAGFDEAASTKRALGIVENRPKFDTFAGHGVCEAAIYANMEGKIVTLQMDERAAIYNDFERTNTLLFTADVVPADERFLSEHRSTIPMQAQCVTSADNNKLVTLVIAPADQ</sequence>
<gene>
    <name evidence="2" type="ordered locus">M5M_05905</name>
</gene>
<reference evidence="2 3" key="1">
    <citation type="journal article" date="2013" name="Genome Announc.">
        <title>Complete genome sequence of Simiduia agarivorans SA1(T), a marine bacterium able to degrade a variety of polysaccharides.</title>
        <authorList>
            <person name="Lin S.Y."/>
            <person name="Shieh W.Y."/>
            <person name="Chen J.S."/>
            <person name="Tang S.L."/>
        </authorList>
    </citation>
    <scope>NUCLEOTIDE SEQUENCE [LARGE SCALE GENOMIC DNA]</scope>
    <source>
        <strain evidence="3">DSM 21679 / JCM 13881 / BCRC 17597 / SA1</strain>
    </source>
</reference>
<organism evidence="2 3">
    <name type="scientific">Simiduia agarivorans (strain DSM 21679 / JCM 13881 / BCRC 17597 / SA1)</name>
    <dbReference type="NCBI Taxonomy" id="1117647"/>
    <lineage>
        <taxon>Bacteria</taxon>
        <taxon>Pseudomonadati</taxon>
        <taxon>Pseudomonadota</taxon>
        <taxon>Gammaproteobacteria</taxon>
        <taxon>Cellvibrionales</taxon>
        <taxon>Cellvibrionaceae</taxon>
        <taxon>Simiduia</taxon>
    </lineage>
</organism>
<evidence type="ECO:0000313" key="2">
    <source>
        <dbReference type="EMBL" id="AFU98378.1"/>
    </source>
</evidence>
<dbReference type="EMBL" id="CP003746">
    <property type="protein sequence ID" value="AFU98378.1"/>
    <property type="molecule type" value="Genomic_DNA"/>
</dbReference>
<proteinExistence type="predicted"/>
<keyword evidence="3" id="KW-1185">Reference proteome</keyword>
<dbReference type="KEGG" id="saga:M5M_05905"/>
<dbReference type="RefSeq" id="WP_015046551.1">
    <property type="nucleotide sequence ID" value="NC_018868.3"/>
</dbReference>
<keyword evidence="1" id="KW-1133">Transmembrane helix</keyword>
<keyword evidence="1" id="KW-0472">Membrane</keyword>
<evidence type="ECO:0000313" key="3">
    <source>
        <dbReference type="Proteomes" id="UP000000466"/>
    </source>
</evidence>
<feature type="transmembrane region" description="Helical" evidence="1">
    <location>
        <begin position="6"/>
        <end position="31"/>
    </location>
</feature>
<protein>
    <submittedName>
        <fullName evidence="2">Uncharacterized protein</fullName>
    </submittedName>
</protein>
<keyword evidence="1" id="KW-0812">Transmembrane</keyword>
<name>K4KK23_SIMAS</name>
<dbReference type="AlphaFoldDB" id="K4KK23"/>
<dbReference type="HOGENOM" id="CLU_1785599_0_0_6"/>
<accession>K4KK23</accession>
<evidence type="ECO:0000256" key="1">
    <source>
        <dbReference type="SAM" id="Phobius"/>
    </source>
</evidence>
<dbReference type="Proteomes" id="UP000000466">
    <property type="component" value="Chromosome"/>
</dbReference>